<dbReference type="InterPro" id="IPR011057">
    <property type="entry name" value="Mss4-like_sf"/>
</dbReference>
<feature type="domain" description="CENP-V/GFA" evidence="4">
    <location>
        <begin position="7"/>
        <end position="114"/>
    </location>
</feature>
<comment type="similarity">
    <text evidence="1">Belongs to the Gfa family.</text>
</comment>
<dbReference type="GO" id="GO:0016846">
    <property type="term" value="F:carbon-sulfur lyase activity"/>
    <property type="evidence" value="ECO:0007669"/>
    <property type="project" value="InterPro"/>
</dbReference>
<dbReference type="EMBL" id="JAAGAB010000002">
    <property type="protein sequence ID" value="NDV00786.1"/>
    <property type="molecule type" value="Genomic_DNA"/>
</dbReference>
<keyword evidence="3" id="KW-0862">Zinc</keyword>
<dbReference type="Proteomes" id="UP000474757">
    <property type="component" value="Unassembled WGS sequence"/>
</dbReference>
<evidence type="ECO:0000259" key="4">
    <source>
        <dbReference type="PROSITE" id="PS51891"/>
    </source>
</evidence>
<dbReference type="AlphaFoldDB" id="A0A6B2K2T4"/>
<evidence type="ECO:0000256" key="1">
    <source>
        <dbReference type="ARBA" id="ARBA00005495"/>
    </source>
</evidence>
<sequence>MGEAPALEGRCICGGAGWWLAERPQDATTCNCTFCRRFGVMMAYAEDGPGGTITGETRLYLWGPRAIALHLCPTCGSYLGWTEVARGGPRRFAANLRLALDPDSVADIPVQPFEGLVSFEDLPKRGQCLADLWA</sequence>
<evidence type="ECO:0000313" key="5">
    <source>
        <dbReference type="EMBL" id="NDV00786.1"/>
    </source>
</evidence>
<proteinExistence type="inferred from homology"/>
<dbReference type="RefSeq" id="WP_163891604.1">
    <property type="nucleotide sequence ID" value="NZ_JAAGAB010000002.1"/>
</dbReference>
<evidence type="ECO:0000313" key="6">
    <source>
        <dbReference type="Proteomes" id="UP000474757"/>
    </source>
</evidence>
<organism evidence="5 6">
    <name type="scientific">Pseudoroseicyclus tamaricis</name>
    <dbReference type="NCBI Taxonomy" id="2705421"/>
    <lineage>
        <taxon>Bacteria</taxon>
        <taxon>Pseudomonadati</taxon>
        <taxon>Pseudomonadota</taxon>
        <taxon>Alphaproteobacteria</taxon>
        <taxon>Rhodobacterales</taxon>
        <taxon>Paracoccaceae</taxon>
        <taxon>Pseudoroseicyclus</taxon>
    </lineage>
</organism>
<dbReference type="PROSITE" id="PS51891">
    <property type="entry name" value="CENP_V_GFA"/>
    <property type="match status" value="1"/>
</dbReference>
<keyword evidence="2" id="KW-0479">Metal-binding</keyword>
<dbReference type="SUPFAM" id="SSF51316">
    <property type="entry name" value="Mss4-like"/>
    <property type="match status" value="1"/>
</dbReference>
<gene>
    <name evidence="5" type="ORF">GZA08_07360</name>
</gene>
<name>A0A6B2K2T4_9RHOB</name>
<dbReference type="InterPro" id="IPR006913">
    <property type="entry name" value="CENP-V/GFA"/>
</dbReference>
<evidence type="ECO:0000256" key="3">
    <source>
        <dbReference type="ARBA" id="ARBA00022833"/>
    </source>
</evidence>
<protein>
    <submittedName>
        <fullName evidence="5">GFA family protein</fullName>
    </submittedName>
</protein>
<evidence type="ECO:0000256" key="2">
    <source>
        <dbReference type="ARBA" id="ARBA00022723"/>
    </source>
</evidence>
<dbReference type="GO" id="GO:0046872">
    <property type="term" value="F:metal ion binding"/>
    <property type="evidence" value="ECO:0007669"/>
    <property type="project" value="UniProtKB-KW"/>
</dbReference>
<accession>A0A6B2K2T4</accession>
<keyword evidence="6" id="KW-1185">Reference proteome</keyword>
<reference evidence="5 6" key="1">
    <citation type="submission" date="2020-02" db="EMBL/GenBank/DDBJ databases">
        <title>Pseudoroseicyclus tamarix, sp. nov., isolated from offshore sediment of a Tamarix chinensis forest.</title>
        <authorList>
            <person name="Gai Y."/>
        </authorList>
    </citation>
    <scope>NUCLEOTIDE SEQUENCE [LARGE SCALE GENOMIC DNA]</scope>
    <source>
        <strain evidence="5 6">CLL3-39</strain>
    </source>
</reference>
<comment type="caution">
    <text evidence="5">The sequence shown here is derived from an EMBL/GenBank/DDBJ whole genome shotgun (WGS) entry which is preliminary data.</text>
</comment>
<dbReference type="Gene3D" id="2.170.150.70">
    <property type="match status" value="1"/>
</dbReference>